<dbReference type="Pfam" id="PF13231">
    <property type="entry name" value="PMT_2"/>
    <property type="match status" value="1"/>
</dbReference>
<evidence type="ECO:0000259" key="9">
    <source>
        <dbReference type="Pfam" id="PF13231"/>
    </source>
</evidence>
<feature type="transmembrane region" description="Helical" evidence="8">
    <location>
        <begin position="90"/>
        <end position="112"/>
    </location>
</feature>
<feature type="transmembrane region" description="Helical" evidence="8">
    <location>
        <begin position="63"/>
        <end position="83"/>
    </location>
</feature>
<dbReference type="GO" id="GO:0016763">
    <property type="term" value="F:pentosyltransferase activity"/>
    <property type="evidence" value="ECO:0007669"/>
    <property type="project" value="TreeGrafter"/>
</dbReference>
<comment type="caution">
    <text evidence="10">The sequence shown here is derived from an EMBL/GenBank/DDBJ whole genome shotgun (WGS) entry which is preliminary data.</text>
</comment>
<dbReference type="PANTHER" id="PTHR33908">
    <property type="entry name" value="MANNOSYLTRANSFERASE YKCB-RELATED"/>
    <property type="match status" value="1"/>
</dbReference>
<keyword evidence="7 8" id="KW-0472">Membrane</keyword>
<dbReference type="EMBL" id="JACCCU010000001">
    <property type="protein sequence ID" value="NYF88266.1"/>
    <property type="molecule type" value="Genomic_DNA"/>
</dbReference>
<evidence type="ECO:0000256" key="3">
    <source>
        <dbReference type="ARBA" id="ARBA00022676"/>
    </source>
</evidence>
<feature type="transmembrane region" description="Helical" evidence="8">
    <location>
        <begin position="263"/>
        <end position="285"/>
    </location>
</feature>
<gene>
    <name evidence="10" type="ORF">HDF08_000333</name>
</gene>
<evidence type="ECO:0000256" key="2">
    <source>
        <dbReference type="ARBA" id="ARBA00022475"/>
    </source>
</evidence>
<dbReference type="Proteomes" id="UP000564385">
    <property type="component" value="Unassembled WGS sequence"/>
</dbReference>
<evidence type="ECO:0000313" key="10">
    <source>
        <dbReference type="EMBL" id="NYF88266.1"/>
    </source>
</evidence>
<keyword evidence="4" id="KW-0808">Transferase</keyword>
<dbReference type="InterPro" id="IPR038731">
    <property type="entry name" value="RgtA/B/C-like"/>
</dbReference>
<feature type="transmembrane region" description="Helical" evidence="8">
    <location>
        <begin position="132"/>
        <end position="150"/>
    </location>
</feature>
<organism evidence="10 11">
    <name type="scientific">Tunturiibacter lichenicola</name>
    <dbReference type="NCBI Taxonomy" id="2051959"/>
    <lineage>
        <taxon>Bacteria</taxon>
        <taxon>Pseudomonadati</taxon>
        <taxon>Acidobacteriota</taxon>
        <taxon>Terriglobia</taxon>
        <taxon>Terriglobales</taxon>
        <taxon>Acidobacteriaceae</taxon>
        <taxon>Tunturiibacter</taxon>
    </lineage>
</organism>
<keyword evidence="5 8" id="KW-0812">Transmembrane</keyword>
<evidence type="ECO:0000256" key="4">
    <source>
        <dbReference type="ARBA" id="ARBA00022679"/>
    </source>
</evidence>
<evidence type="ECO:0000256" key="1">
    <source>
        <dbReference type="ARBA" id="ARBA00004651"/>
    </source>
</evidence>
<feature type="transmembrane region" description="Helical" evidence="8">
    <location>
        <begin position="12"/>
        <end position="32"/>
    </location>
</feature>
<dbReference type="InterPro" id="IPR050297">
    <property type="entry name" value="LipidA_mod_glycosyltrf_83"/>
</dbReference>
<accession>A0A852VFP6</accession>
<evidence type="ECO:0000256" key="5">
    <source>
        <dbReference type="ARBA" id="ARBA00022692"/>
    </source>
</evidence>
<feature type="transmembrane region" description="Helical" evidence="8">
    <location>
        <begin position="39"/>
        <end position="57"/>
    </location>
</feature>
<evidence type="ECO:0000256" key="8">
    <source>
        <dbReference type="SAM" id="Phobius"/>
    </source>
</evidence>
<evidence type="ECO:0000256" key="7">
    <source>
        <dbReference type="ARBA" id="ARBA00023136"/>
    </source>
</evidence>
<keyword evidence="2" id="KW-1003">Cell membrane</keyword>
<feature type="transmembrane region" description="Helical" evidence="8">
    <location>
        <begin position="230"/>
        <end position="251"/>
    </location>
</feature>
<dbReference type="PANTHER" id="PTHR33908:SF11">
    <property type="entry name" value="MEMBRANE PROTEIN"/>
    <property type="match status" value="1"/>
</dbReference>
<dbReference type="GO" id="GO:0009103">
    <property type="term" value="P:lipopolysaccharide biosynthetic process"/>
    <property type="evidence" value="ECO:0007669"/>
    <property type="project" value="UniProtKB-ARBA"/>
</dbReference>
<comment type="subcellular location">
    <subcellularLocation>
        <location evidence="1">Cell membrane</location>
        <topology evidence="1">Multi-pass membrane protein</topology>
    </subcellularLocation>
</comment>
<keyword evidence="3" id="KW-0328">Glycosyltransferase</keyword>
<reference evidence="10 11" key="1">
    <citation type="submission" date="2020-07" db="EMBL/GenBank/DDBJ databases">
        <title>Genomic Encyclopedia of Type Strains, Phase IV (KMG-V): Genome sequencing to study the core and pangenomes of soil and plant-associated prokaryotes.</title>
        <authorList>
            <person name="Whitman W."/>
        </authorList>
    </citation>
    <scope>NUCLEOTIDE SEQUENCE [LARGE SCALE GENOMIC DNA]</scope>
    <source>
        <strain evidence="10 11">M8UP22</strain>
    </source>
</reference>
<proteinExistence type="predicted"/>
<dbReference type="AlphaFoldDB" id="A0A852VFP6"/>
<name>A0A852VFP6_9BACT</name>
<feature type="transmembrane region" description="Helical" evidence="8">
    <location>
        <begin position="208"/>
        <end position="224"/>
    </location>
</feature>
<evidence type="ECO:0000313" key="11">
    <source>
        <dbReference type="Proteomes" id="UP000564385"/>
    </source>
</evidence>
<protein>
    <submittedName>
        <fullName evidence="10">4-amino-4-deoxy-L-arabinose transferase-like glycosyltransferase</fullName>
    </submittedName>
</protein>
<evidence type="ECO:0000256" key="6">
    <source>
        <dbReference type="ARBA" id="ARBA00022989"/>
    </source>
</evidence>
<sequence>MGLQLFGASMVGLRLFSVVAQALAIVVTGLMARELGGGRVAQVAAAFAVATSGLPVFEGTEFQYSSFDYLWWVLIAYFVIRLLKTENPRWWLAIGVFVGLGLMTKYSILFYIAGIVSGMLLSTARRYFASGWFWGGVAVALLIFAPNFIWQVRHGFISMHFLQHIHARDVRQGRANGFVWDQFKICANLAAAPLWIAGAICFLRDKRYRMLGWMYVVPLALFLFGKGRGYYLAAAYPMLLAMGAVAGERWVATLSRVWRRVVLSVAFAGMAVYGVLVYAIIVPLASDGPLKQFALKNNGDLREEFGWDELVKTVAGIRDSLPAEQRGEVGVLVGNYGEQGALEILGSAYHLPPPISMTNSAWLRGYPTAPPSTLIVVGFSREAADRAFSACRLAGHNGNSAGVENEESQSHPDIFLCGPPRLPWPEFWKEYQSYG</sequence>
<keyword evidence="6 8" id="KW-1133">Transmembrane helix</keyword>
<dbReference type="GO" id="GO:0005886">
    <property type="term" value="C:plasma membrane"/>
    <property type="evidence" value="ECO:0007669"/>
    <property type="project" value="UniProtKB-SubCell"/>
</dbReference>
<feature type="domain" description="Glycosyltransferase RgtA/B/C/D-like" evidence="9">
    <location>
        <begin position="2"/>
        <end position="150"/>
    </location>
</feature>